<name>A0ABQ4XR21_9ASTR</name>
<keyword evidence="3" id="KW-1185">Reference proteome</keyword>
<protein>
    <submittedName>
        <fullName evidence="2">Uncharacterized protein</fullName>
    </submittedName>
</protein>
<evidence type="ECO:0000256" key="1">
    <source>
        <dbReference type="SAM" id="SignalP"/>
    </source>
</evidence>
<evidence type="ECO:0000313" key="3">
    <source>
        <dbReference type="Proteomes" id="UP001151760"/>
    </source>
</evidence>
<feature type="signal peptide" evidence="1">
    <location>
        <begin position="1"/>
        <end position="18"/>
    </location>
</feature>
<comment type="caution">
    <text evidence="2">The sequence shown here is derived from an EMBL/GenBank/DDBJ whole genome shotgun (WGS) entry which is preliminary data.</text>
</comment>
<feature type="chain" id="PRO_5046537213" evidence="1">
    <location>
        <begin position="19"/>
        <end position="107"/>
    </location>
</feature>
<accession>A0ABQ4XR21</accession>
<reference evidence="2" key="1">
    <citation type="journal article" date="2022" name="Int. J. Mol. Sci.">
        <title>Draft Genome of Tanacetum Coccineum: Genomic Comparison of Closely Related Tanacetum-Family Plants.</title>
        <authorList>
            <person name="Yamashiro T."/>
            <person name="Shiraishi A."/>
            <person name="Nakayama K."/>
            <person name="Satake H."/>
        </authorList>
    </citation>
    <scope>NUCLEOTIDE SEQUENCE</scope>
</reference>
<keyword evidence="1" id="KW-0732">Signal</keyword>
<sequence>MILCLVDVLVGGFVFCVAVGCAVDKLDGEDYWVEGCVSGGLVNDAMSLEEFFECGVDKLCPIVTSYGFDICFEVILNITVKGLDMGDCVVFTGHEVNEARGAKDTLG</sequence>
<gene>
    <name evidence="2" type="ORF">Tco_0682319</name>
</gene>
<dbReference type="Proteomes" id="UP001151760">
    <property type="component" value="Unassembled WGS sequence"/>
</dbReference>
<evidence type="ECO:0000313" key="2">
    <source>
        <dbReference type="EMBL" id="GJS67754.1"/>
    </source>
</evidence>
<organism evidence="2 3">
    <name type="scientific">Tanacetum coccineum</name>
    <dbReference type="NCBI Taxonomy" id="301880"/>
    <lineage>
        <taxon>Eukaryota</taxon>
        <taxon>Viridiplantae</taxon>
        <taxon>Streptophyta</taxon>
        <taxon>Embryophyta</taxon>
        <taxon>Tracheophyta</taxon>
        <taxon>Spermatophyta</taxon>
        <taxon>Magnoliopsida</taxon>
        <taxon>eudicotyledons</taxon>
        <taxon>Gunneridae</taxon>
        <taxon>Pentapetalae</taxon>
        <taxon>asterids</taxon>
        <taxon>campanulids</taxon>
        <taxon>Asterales</taxon>
        <taxon>Asteraceae</taxon>
        <taxon>Asteroideae</taxon>
        <taxon>Anthemideae</taxon>
        <taxon>Anthemidinae</taxon>
        <taxon>Tanacetum</taxon>
    </lineage>
</organism>
<dbReference type="EMBL" id="BQNB010009741">
    <property type="protein sequence ID" value="GJS67754.1"/>
    <property type="molecule type" value="Genomic_DNA"/>
</dbReference>
<proteinExistence type="predicted"/>
<reference evidence="2" key="2">
    <citation type="submission" date="2022-01" db="EMBL/GenBank/DDBJ databases">
        <authorList>
            <person name="Yamashiro T."/>
            <person name="Shiraishi A."/>
            <person name="Satake H."/>
            <person name="Nakayama K."/>
        </authorList>
    </citation>
    <scope>NUCLEOTIDE SEQUENCE</scope>
</reference>